<name>A0A4T0F2A0_WALIC</name>
<feature type="region of interest" description="Disordered" evidence="1">
    <location>
        <begin position="223"/>
        <end position="340"/>
    </location>
</feature>
<dbReference type="Proteomes" id="UP000306954">
    <property type="component" value="Unassembled WGS sequence"/>
</dbReference>
<dbReference type="OMA" id="CEDADFY"/>
<feature type="compositionally biased region" description="Basic and acidic residues" evidence="1">
    <location>
        <begin position="223"/>
        <end position="237"/>
    </location>
</feature>
<gene>
    <name evidence="2" type="ORF">E3P90_02176</name>
</gene>
<evidence type="ECO:0000313" key="3">
    <source>
        <dbReference type="Proteomes" id="UP000306954"/>
    </source>
</evidence>
<accession>A0A4T0F2A0</accession>
<dbReference type="AlphaFoldDB" id="A0A4T0F2A0"/>
<reference evidence="2 3" key="1">
    <citation type="submission" date="2019-03" db="EMBL/GenBank/DDBJ databases">
        <title>Sequencing 23 genomes of Wallemia ichthyophaga.</title>
        <authorList>
            <person name="Gostincar C."/>
        </authorList>
    </citation>
    <scope>NUCLEOTIDE SEQUENCE [LARGE SCALE GENOMIC DNA]</scope>
    <source>
        <strain evidence="2 3">EXF-8621</strain>
    </source>
</reference>
<comment type="caution">
    <text evidence="2">The sequence shown here is derived from an EMBL/GenBank/DDBJ whole genome shotgun (WGS) entry which is preliminary data.</text>
</comment>
<dbReference type="EMBL" id="SPOF01000020">
    <property type="protein sequence ID" value="TIB12073.1"/>
    <property type="molecule type" value="Genomic_DNA"/>
</dbReference>
<protein>
    <recommendedName>
        <fullName evidence="4">Origin recognition complex subunit 6</fullName>
    </recommendedName>
</protein>
<feature type="compositionally biased region" description="Polar residues" evidence="1">
    <location>
        <begin position="283"/>
        <end position="314"/>
    </location>
</feature>
<evidence type="ECO:0000313" key="2">
    <source>
        <dbReference type="EMBL" id="TIB12073.1"/>
    </source>
</evidence>
<evidence type="ECO:0008006" key="4">
    <source>
        <dbReference type="Google" id="ProtNLM"/>
    </source>
</evidence>
<organism evidence="2 3">
    <name type="scientific">Wallemia ichthyophaga</name>
    <dbReference type="NCBI Taxonomy" id="245174"/>
    <lineage>
        <taxon>Eukaryota</taxon>
        <taxon>Fungi</taxon>
        <taxon>Dikarya</taxon>
        <taxon>Basidiomycota</taxon>
        <taxon>Wallemiomycotina</taxon>
        <taxon>Wallemiomycetes</taxon>
        <taxon>Wallemiales</taxon>
        <taxon>Wallemiaceae</taxon>
        <taxon>Wallemia</taxon>
    </lineage>
</organism>
<sequence>MERIERKSLVDVVDDTIIVTADKFCRAARKATKPGGSHELKGGTTAIPWVCTMLAAEQQGLSSQFDESIALSRSAIRPKDFQLVVQACRKLLVPQEAPEAQNPLNPVSAPNDASKIPLTADELVEEFEMPKSRIDDVTQLMDAFYAGAVPAKQQLYIDNTKGQYKNELIGALFWSMAAALNIDELPTRNQFASDWQLTGHTFRKYCEDADFYARDQLEALRKTGRTLEKTSPKREVGLEQSLATPTKRRRNAAEQAVIKTAKTAAAAQRPARTNDALKDLQSRRTTPQKPSVTSITSTPQKTVKRNTTPSNQTPRQAAARAQRHQRIETAKDNSTDKNSLSNSLLSQRWCFTDAFKSSYQPSRWEEFLQVRAKLIDELA</sequence>
<feature type="compositionally biased region" description="Basic and acidic residues" evidence="1">
    <location>
        <begin position="325"/>
        <end position="335"/>
    </location>
</feature>
<evidence type="ECO:0000256" key="1">
    <source>
        <dbReference type="SAM" id="MobiDB-lite"/>
    </source>
</evidence>
<proteinExistence type="predicted"/>